<keyword evidence="3" id="KW-0255">Endonuclease</keyword>
<keyword evidence="4" id="KW-1185">Reference proteome</keyword>
<dbReference type="CDD" id="cd00085">
    <property type="entry name" value="HNHc"/>
    <property type="match status" value="1"/>
</dbReference>
<dbReference type="RefSeq" id="WP_109613855.1">
    <property type="nucleotide sequence ID" value="NZ_QGGG01000012.1"/>
</dbReference>
<dbReference type="Pfam" id="PF01844">
    <property type="entry name" value="HNH"/>
    <property type="match status" value="1"/>
</dbReference>
<feature type="compositionally biased region" description="Basic residues" evidence="1">
    <location>
        <begin position="87"/>
        <end position="101"/>
    </location>
</feature>
<dbReference type="GO" id="GO:0008270">
    <property type="term" value="F:zinc ion binding"/>
    <property type="evidence" value="ECO:0007669"/>
    <property type="project" value="InterPro"/>
</dbReference>
<name>A0A316BZQ2_PSESE</name>
<reference evidence="3 4" key="1">
    <citation type="submission" date="2018-05" db="EMBL/GenBank/DDBJ databases">
        <title>Genomic Encyclopedia of Type Strains, Phase IV (KMG-IV): sequencing the most valuable type-strain genomes for metagenomic binning, comparative biology and taxonomic classification.</title>
        <authorList>
            <person name="Goeker M."/>
        </authorList>
    </citation>
    <scope>NUCLEOTIDE SEQUENCE [LARGE SCALE GENOMIC DNA]</scope>
    <source>
        <strain evidence="3 4">DSM 6986</strain>
    </source>
</reference>
<dbReference type="InterPro" id="IPR002711">
    <property type="entry name" value="HNH"/>
</dbReference>
<dbReference type="Gene3D" id="1.10.30.50">
    <property type="match status" value="1"/>
</dbReference>
<accession>A0A316BZQ2</accession>
<evidence type="ECO:0000259" key="2">
    <source>
        <dbReference type="SMART" id="SM00507"/>
    </source>
</evidence>
<gene>
    <name evidence="3" type="ORF">C7441_112122</name>
</gene>
<feature type="region of interest" description="Disordered" evidence="1">
    <location>
        <begin position="87"/>
        <end position="112"/>
    </location>
</feature>
<protein>
    <submittedName>
        <fullName evidence="3">HNH endonuclease</fullName>
    </submittedName>
</protein>
<dbReference type="GO" id="GO:0003676">
    <property type="term" value="F:nucleic acid binding"/>
    <property type="evidence" value="ECO:0007669"/>
    <property type="project" value="InterPro"/>
</dbReference>
<comment type="caution">
    <text evidence="3">The sequence shown here is derived from an EMBL/GenBank/DDBJ whole genome shotgun (WGS) entry which is preliminary data.</text>
</comment>
<evidence type="ECO:0000256" key="1">
    <source>
        <dbReference type="SAM" id="MobiDB-lite"/>
    </source>
</evidence>
<dbReference type="InterPro" id="IPR003615">
    <property type="entry name" value="HNH_nuc"/>
</dbReference>
<dbReference type="EMBL" id="QGGG01000012">
    <property type="protein sequence ID" value="PWJ80580.1"/>
    <property type="molecule type" value="Genomic_DNA"/>
</dbReference>
<keyword evidence="3" id="KW-0378">Hydrolase</keyword>
<keyword evidence="3" id="KW-0540">Nuclease</keyword>
<sequence length="135" mass="15114">MARTRKEWIGDNDDQRAPPRVRQRVFDREDGKCHICRQPIIGKKWALDHVTALINGGENREKNLKPVHVACHAEKTAADVAEKAKVAKVRGKHTGAIRPKGRIPSPPKALPKQTAIDKSAFKALEPRAMFKEIAQ</sequence>
<dbReference type="Proteomes" id="UP000245396">
    <property type="component" value="Unassembled WGS sequence"/>
</dbReference>
<dbReference type="SMART" id="SM00507">
    <property type="entry name" value="HNHc"/>
    <property type="match status" value="1"/>
</dbReference>
<evidence type="ECO:0000313" key="4">
    <source>
        <dbReference type="Proteomes" id="UP000245396"/>
    </source>
</evidence>
<dbReference type="GO" id="GO:0004519">
    <property type="term" value="F:endonuclease activity"/>
    <property type="evidence" value="ECO:0007669"/>
    <property type="project" value="UniProtKB-KW"/>
</dbReference>
<evidence type="ECO:0000313" key="3">
    <source>
        <dbReference type="EMBL" id="PWJ80580.1"/>
    </source>
</evidence>
<feature type="domain" description="HNH nuclease" evidence="2">
    <location>
        <begin position="20"/>
        <end position="73"/>
    </location>
</feature>
<dbReference type="AlphaFoldDB" id="A0A316BZQ2"/>
<proteinExistence type="predicted"/>
<dbReference type="OrthoDB" id="7864830at2"/>
<organism evidence="3 4">
    <name type="scientific">Pseudaminobacter salicylatoxidans</name>
    <dbReference type="NCBI Taxonomy" id="93369"/>
    <lineage>
        <taxon>Bacteria</taxon>
        <taxon>Pseudomonadati</taxon>
        <taxon>Pseudomonadota</taxon>
        <taxon>Alphaproteobacteria</taxon>
        <taxon>Hyphomicrobiales</taxon>
        <taxon>Phyllobacteriaceae</taxon>
        <taxon>Pseudaminobacter</taxon>
    </lineage>
</organism>